<dbReference type="AlphaFoldDB" id="A0A9X7J3Q4"/>
<name>A0A9X7J3Q4_9FIRM</name>
<evidence type="ECO:0000256" key="1">
    <source>
        <dbReference type="SAM" id="MobiDB-lite"/>
    </source>
</evidence>
<comment type="caution">
    <text evidence="2">The sequence shown here is derived from an EMBL/GenBank/DDBJ whole genome shotgun (WGS) entry which is preliminary data.</text>
</comment>
<organism evidence="2 3">
    <name type="scientific">Neomoorella stamsii</name>
    <dbReference type="NCBI Taxonomy" id="1266720"/>
    <lineage>
        <taxon>Bacteria</taxon>
        <taxon>Bacillati</taxon>
        <taxon>Bacillota</taxon>
        <taxon>Clostridia</taxon>
        <taxon>Neomoorellales</taxon>
        <taxon>Neomoorellaceae</taxon>
        <taxon>Neomoorella</taxon>
    </lineage>
</organism>
<accession>A0A9X7J3Q4</accession>
<gene>
    <name evidence="2" type="ORF">MOST_16420</name>
</gene>
<dbReference type="EMBL" id="PVXL01000044">
    <property type="protein sequence ID" value="PRR72748.1"/>
    <property type="molecule type" value="Genomic_DNA"/>
</dbReference>
<dbReference type="Proteomes" id="UP000239430">
    <property type="component" value="Unassembled WGS sequence"/>
</dbReference>
<proteinExistence type="predicted"/>
<evidence type="ECO:0000313" key="2">
    <source>
        <dbReference type="EMBL" id="PRR72748.1"/>
    </source>
</evidence>
<protein>
    <submittedName>
        <fullName evidence="2">Uncharacterized protein</fullName>
    </submittedName>
</protein>
<evidence type="ECO:0000313" key="3">
    <source>
        <dbReference type="Proteomes" id="UP000239430"/>
    </source>
</evidence>
<reference evidence="2 3" key="1">
    <citation type="submission" date="2018-03" db="EMBL/GenBank/DDBJ databases">
        <title>Genome sequence of Moorella stamsii DSM 26217.</title>
        <authorList>
            <person name="Poehlein A."/>
            <person name="Daniel R."/>
        </authorList>
    </citation>
    <scope>NUCLEOTIDE SEQUENCE [LARGE SCALE GENOMIC DNA]</scope>
    <source>
        <strain evidence="3">DSM 26217</strain>
    </source>
</reference>
<sequence>MKYYSLIDKVYLSYTATNDICHLTKIPLHLRQEGLLAPLVVGGGQPEFGLHCAVPPDGPPKKGGMLDGSSSSKRKPK</sequence>
<feature type="region of interest" description="Disordered" evidence="1">
    <location>
        <begin position="54"/>
        <end position="77"/>
    </location>
</feature>
<keyword evidence="3" id="KW-1185">Reference proteome</keyword>